<evidence type="ECO:0000256" key="2">
    <source>
        <dbReference type="SAM" id="Phobius"/>
    </source>
</evidence>
<reference evidence="3" key="1">
    <citation type="submission" date="2022-08" db="UniProtKB">
        <authorList>
            <consortium name="EnsemblMetazoa"/>
        </authorList>
    </citation>
    <scope>IDENTIFICATION</scope>
    <source>
        <strain evidence="3">05x7-T-G4-1.051#20</strain>
    </source>
</reference>
<evidence type="ECO:0000256" key="1">
    <source>
        <dbReference type="SAM" id="MobiDB-lite"/>
    </source>
</evidence>
<evidence type="ECO:0000313" key="3">
    <source>
        <dbReference type="EnsemblMetazoa" id="G8919.1:cds"/>
    </source>
</evidence>
<keyword evidence="2" id="KW-0472">Membrane</keyword>
<keyword evidence="2" id="KW-1133">Transmembrane helix</keyword>
<dbReference type="Proteomes" id="UP000005408">
    <property type="component" value="Unassembled WGS sequence"/>
</dbReference>
<keyword evidence="2" id="KW-0812">Transmembrane</keyword>
<proteinExistence type="predicted"/>
<dbReference type="Gene3D" id="2.170.300.10">
    <property type="entry name" value="Tie2 ligand-binding domain superfamily"/>
    <property type="match status" value="1"/>
</dbReference>
<name>A0A8W8NR30_MAGGI</name>
<feature type="region of interest" description="Disordered" evidence="1">
    <location>
        <begin position="189"/>
        <end position="213"/>
    </location>
</feature>
<evidence type="ECO:0008006" key="5">
    <source>
        <dbReference type="Google" id="ProtNLM"/>
    </source>
</evidence>
<accession>A0A8W8NR30</accession>
<dbReference type="EnsemblMetazoa" id="G8919.1">
    <property type="protein sequence ID" value="G8919.1:cds"/>
    <property type="gene ID" value="G8919"/>
</dbReference>
<keyword evidence="4" id="KW-1185">Reference proteome</keyword>
<sequence>MRTRDIGRTSLDKTVRWKVDLGAVCSIYSVNILFKNYDGLECEVGKYGFDCVNTCSGHCFSDSPCNKLTGHCERGCKVGYINSDCGTKCVWSYGGHCQYPCSRHCINQTCDRFNGSCLLGYSDDYMYCESVDSRQFPTTLTISIAGFTVSLVINIIVISAIMLRRRKKSFNWNNFQCCLRTTFKTEQNNTEDEEPHYQELKERKNENNYQNLT</sequence>
<organism evidence="3 4">
    <name type="scientific">Magallana gigas</name>
    <name type="common">Pacific oyster</name>
    <name type="synonym">Crassostrea gigas</name>
    <dbReference type="NCBI Taxonomy" id="29159"/>
    <lineage>
        <taxon>Eukaryota</taxon>
        <taxon>Metazoa</taxon>
        <taxon>Spiralia</taxon>
        <taxon>Lophotrochozoa</taxon>
        <taxon>Mollusca</taxon>
        <taxon>Bivalvia</taxon>
        <taxon>Autobranchia</taxon>
        <taxon>Pteriomorphia</taxon>
        <taxon>Ostreida</taxon>
        <taxon>Ostreoidea</taxon>
        <taxon>Ostreidae</taxon>
        <taxon>Magallana</taxon>
    </lineage>
</organism>
<feature type="compositionally biased region" description="Basic and acidic residues" evidence="1">
    <location>
        <begin position="195"/>
        <end position="206"/>
    </location>
</feature>
<protein>
    <recommendedName>
        <fullName evidence="5">Scavenger receptor class F member 2</fullName>
    </recommendedName>
</protein>
<dbReference type="AlphaFoldDB" id="A0A8W8NR30"/>
<evidence type="ECO:0000313" key="4">
    <source>
        <dbReference type="Proteomes" id="UP000005408"/>
    </source>
</evidence>
<feature type="transmembrane region" description="Helical" evidence="2">
    <location>
        <begin position="140"/>
        <end position="163"/>
    </location>
</feature>